<evidence type="ECO:0000256" key="8">
    <source>
        <dbReference type="ARBA" id="ARBA00031344"/>
    </source>
</evidence>
<proteinExistence type="inferred from homology"/>
<name>A0AAV8YJH6_9CUCU</name>
<comment type="subcellular location">
    <subcellularLocation>
        <location evidence="1">Golgi apparatus membrane</location>
        <topology evidence="1">Peripheral membrane protein</topology>
    </subcellularLocation>
</comment>
<dbReference type="InterPro" id="IPR009316">
    <property type="entry name" value="COG2"/>
</dbReference>
<dbReference type="GO" id="GO:0000139">
    <property type="term" value="C:Golgi membrane"/>
    <property type="evidence" value="ECO:0007669"/>
    <property type="project" value="UniProtKB-SubCell"/>
</dbReference>
<keyword evidence="12" id="KW-1185">Reference proteome</keyword>
<dbReference type="PANTHER" id="PTHR12961">
    <property type="entry name" value="CONSERVED OLIGOMERIC GOLGI COMPLEX COMPONENT 2"/>
    <property type="match status" value="1"/>
</dbReference>
<keyword evidence="9" id="KW-0732">Signal</keyword>
<accession>A0AAV8YJH6</accession>
<comment type="caution">
    <text evidence="11">The sequence shown here is derived from an EMBL/GenBank/DDBJ whole genome shotgun (WGS) entry which is preliminary data.</text>
</comment>
<sequence length="192" mass="22175">MCLVSMICPEFWVQILLYFTEAYQSYAAPICQDSSDNRTAWAGSPLPHLGFVISKRSMDVKEDLLWKESFFKDNFSVDQCLTKYTQKSDLETLRRELRNYGAELQQQMSEILKTETEAIVNLAEYLTNLNSKNREPVYTNMSVREEIRTLYGLIASAESNYKAVLGNIKHNNNKRNHIHLKLGIITSSSYIE</sequence>
<evidence type="ECO:0000313" key="11">
    <source>
        <dbReference type="EMBL" id="KAJ8951455.1"/>
    </source>
</evidence>
<keyword evidence="6" id="KW-0333">Golgi apparatus</keyword>
<protein>
    <recommendedName>
        <fullName evidence="3">Conserved oligomeric Golgi complex subunit 2</fullName>
    </recommendedName>
    <alternativeName>
        <fullName evidence="8">Component of oligomeric Golgi complex 2</fullName>
    </alternativeName>
</protein>
<feature type="signal peptide" evidence="9">
    <location>
        <begin position="1"/>
        <end position="27"/>
    </location>
</feature>
<evidence type="ECO:0000256" key="5">
    <source>
        <dbReference type="ARBA" id="ARBA00022927"/>
    </source>
</evidence>
<evidence type="ECO:0000256" key="1">
    <source>
        <dbReference type="ARBA" id="ARBA00004395"/>
    </source>
</evidence>
<dbReference type="PANTHER" id="PTHR12961:SF0">
    <property type="entry name" value="CONSERVED OLIGOMERIC GOLGI COMPLEX SUBUNIT 2"/>
    <property type="match status" value="1"/>
</dbReference>
<dbReference type="GO" id="GO:0007030">
    <property type="term" value="P:Golgi organization"/>
    <property type="evidence" value="ECO:0007669"/>
    <property type="project" value="InterPro"/>
</dbReference>
<keyword evidence="7" id="KW-0472">Membrane</keyword>
<dbReference type="Pfam" id="PF06148">
    <property type="entry name" value="COG2_N"/>
    <property type="match status" value="1"/>
</dbReference>
<feature type="domain" description="Conserved oligomeric Golgi complex subunit 2 N-terminal" evidence="10">
    <location>
        <begin position="67"/>
        <end position="132"/>
    </location>
</feature>
<gene>
    <name evidence="11" type="ORF">NQ318_006887</name>
</gene>
<reference evidence="11" key="1">
    <citation type="journal article" date="2023" name="Insect Mol. Biol.">
        <title>Genome sequencing provides insights into the evolution of gene families encoding plant cell wall-degrading enzymes in longhorned beetles.</title>
        <authorList>
            <person name="Shin N.R."/>
            <person name="Okamura Y."/>
            <person name="Kirsch R."/>
            <person name="Pauchet Y."/>
        </authorList>
    </citation>
    <scope>NUCLEOTIDE SEQUENCE</scope>
    <source>
        <strain evidence="11">AMC_N1</strain>
    </source>
</reference>
<evidence type="ECO:0000313" key="12">
    <source>
        <dbReference type="Proteomes" id="UP001162162"/>
    </source>
</evidence>
<dbReference type="GO" id="GO:0017119">
    <property type="term" value="C:Golgi transport complex"/>
    <property type="evidence" value="ECO:0007669"/>
    <property type="project" value="TreeGrafter"/>
</dbReference>
<dbReference type="EMBL" id="JAPWTK010000084">
    <property type="protein sequence ID" value="KAJ8951455.1"/>
    <property type="molecule type" value="Genomic_DNA"/>
</dbReference>
<evidence type="ECO:0000256" key="3">
    <source>
        <dbReference type="ARBA" id="ARBA00020977"/>
    </source>
</evidence>
<evidence type="ECO:0000256" key="9">
    <source>
        <dbReference type="SAM" id="SignalP"/>
    </source>
</evidence>
<dbReference type="AlphaFoldDB" id="A0AAV8YJH6"/>
<keyword evidence="4" id="KW-0813">Transport</keyword>
<dbReference type="GO" id="GO:0006891">
    <property type="term" value="P:intra-Golgi vesicle-mediated transport"/>
    <property type="evidence" value="ECO:0007669"/>
    <property type="project" value="TreeGrafter"/>
</dbReference>
<evidence type="ECO:0000256" key="6">
    <source>
        <dbReference type="ARBA" id="ARBA00023034"/>
    </source>
</evidence>
<dbReference type="GO" id="GO:0015031">
    <property type="term" value="P:protein transport"/>
    <property type="evidence" value="ECO:0007669"/>
    <property type="project" value="UniProtKB-KW"/>
</dbReference>
<keyword evidence="5" id="KW-0653">Protein transport</keyword>
<organism evidence="11 12">
    <name type="scientific">Aromia moschata</name>
    <dbReference type="NCBI Taxonomy" id="1265417"/>
    <lineage>
        <taxon>Eukaryota</taxon>
        <taxon>Metazoa</taxon>
        <taxon>Ecdysozoa</taxon>
        <taxon>Arthropoda</taxon>
        <taxon>Hexapoda</taxon>
        <taxon>Insecta</taxon>
        <taxon>Pterygota</taxon>
        <taxon>Neoptera</taxon>
        <taxon>Endopterygota</taxon>
        <taxon>Coleoptera</taxon>
        <taxon>Polyphaga</taxon>
        <taxon>Cucujiformia</taxon>
        <taxon>Chrysomeloidea</taxon>
        <taxon>Cerambycidae</taxon>
        <taxon>Cerambycinae</taxon>
        <taxon>Callichromatini</taxon>
        <taxon>Aromia</taxon>
    </lineage>
</organism>
<dbReference type="Proteomes" id="UP001162162">
    <property type="component" value="Unassembled WGS sequence"/>
</dbReference>
<evidence type="ECO:0000259" key="10">
    <source>
        <dbReference type="Pfam" id="PF06148"/>
    </source>
</evidence>
<feature type="chain" id="PRO_5043372996" description="Conserved oligomeric Golgi complex subunit 2" evidence="9">
    <location>
        <begin position="28"/>
        <end position="192"/>
    </location>
</feature>
<evidence type="ECO:0000256" key="7">
    <source>
        <dbReference type="ARBA" id="ARBA00023136"/>
    </source>
</evidence>
<evidence type="ECO:0000256" key="4">
    <source>
        <dbReference type="ARBA" id="ARBA00022448"/>
    </source>
</evidence>
<evidence type="ECO:0000256" key="2">
    <source>
        <dbReference type="ARBA" id="ARBA00007603"/>
    </source>
</evidence>
<comment type="similarity">
    <text evidence="2">Belongs to the COG2 family.</text>
</comment>
<dbReference type="InterPro" id="IPR024602">
    <property type="entry name" value="COG_su2_N"/>
</dbReference>